<dbReference type="Proteomes" id="UP001054945">
    <property type="component" value="Unassembled WGS sequence"/>
</dbReference>
<proteinExistence type="predicted"/>
<gene>
    <name evidence="1" type="ORF">CEXT_213491</name>
</gene>
<reference evidence="1 2" key="1">
    <citation type="submission" date="2021-06" db="EMBL/GenBank/DDBJ databases">
        <title>Caerostris extrusa draft genome.</title>
        <authorList>
            <person name="Kono N."/>
            <person name="Arakawa K."/>
        </authorList>
    </citation>
    <scope>NUCLEOTIDE SEQUENCE [LARGE SCALE GENOMIC DNA]</scope>
</reference>
<accession>A0AAV4REW0</accession>
<evidence type="ECO:0000313" key="1">
    <source>
        <dbReference type="EMBL" id="GIY18866.1"/>
    </source>
</evidence>
<sequence length="95" mass="10828">MQQTKRIIHSSQLGAVLRSISLSRNNSHKSSFLRFADFSATPVFEMLHGLIKKKRSRCSDANRSWQLAPRVSGLQCLRKDECGFSKSNDALFERD</sequence>
<dbReference type="EMBL" id="BPLR01007683">
    <property type="protein sequence ID" value="GIY18866.1"/>
    <property type="molecule type" value="Genomic_DNA"/>
</dbReference>
<organism evidence="1 2">
    <name type="scientific">Caerostris extrusa</name>
    <name type="common">Bark spider</name>
    <name type="synonym">Caerostris bankana</name>
    <dbReference type="NCBI Taxonomy" id="172846"/>
    <lineage>
        <taxon>Eukaryota</taxon>
        <taxon>Metazoa</taxon>
        <taxon>Ecdysozoa</taxon>
        <taxon>Arthropoda</taxon>
        <taxon>Chelicerata</taxon>
        <taxon>Arachnida</taxon>
        <taxon>Araneae</taxon>
        <taxon>Araneomorphae</taxon>
        <taxon>Entelegynae</taxon>
        <taxon>Araneoidea</taxon>
        <taxon>Araneidae</taxon>
        <taxon>Caerostris</taxon>
    </lineage>
</organism>
<protein>
    <submittedName>
        <fullName evidence="1">Uncharacterized protein</fullName>
    </submittedName>
</protein>
<comment type="caution">
    <text evidence="1">The sequence shown here is derived from an EMBL/GenBank/DDBJ whole genome shotgun (WGS) entry which is preliminary data.</text>
</comment>
<keyword evidence="2" id="KW-1185">Reference proteome</keyword>
<name>A0AAV4REW0_CAEEX</name>
<evidence type="ECO:0000313" key="2">
    <source>
        <dbReference type="Proteomes" id="UP001054945"/>
    </source>
</evidence>
<dbReference type="AlphaFoldDB" id="A0AAV4REW0"/>